<evidence type="ECO:0000313" key="6">
    <source>
        <dbReference type="Proteomes" id="UP000257109"/>
    </source>
</evidence>
<reference evidence="5" key="1">
    <citation type="submission" date="2018-05" db="EMBL/GenBank/DDBJ databases">
        <title>Draft genome of Mucuna pruriens seed.</title>
        <authorList>
            <person name="Nnadi N.E."/>
            <person name="Vos R."/>
            <person name="Hasami M.H."/>
            <person name="Devisetty U.K."/>
            <person name="Aguiy J.C."/>
        </authorList>
    </citation>
    <scope>NUCLEOTIDE SEQUENCE [LARGE SCALE GENOMIC DNA]</scope>
    <source>
        <strain evidence="5">JCA_2017</strain>
    </source>
</reference>
<accession>A0A371E634</accession>
<keyword evidence="3" id="KW-0862">Zinc</keyword>
<organism evidence="5 6">
    <name type="scientific">Mucuna pruriens</name>
    <name type="common">Velvet bean</name>
    <name type="synonym">Dolichos pruriens</name>
    <dbReference type="NCBI Taxonomy" id="157652"/>
    <lineage>
        <taxon>Eukaryota</taxon>
        <taxon>Viridiplantae</taxon>
        <taxon>Streptophyta</taxon>
        <taxon>Embryophyta</taxon>
        <taxon>Tracheophyta</taxon>
        <taxon>Spermatophyta</taxon>
        <taxon>Magnoliopsida</taxon>
        <taxon>eudicotyledons</taxon>
        <taxon>Gunneridae</taxon>
        <taxon>Pentapetalae</taxon>
        <taxon>rosids</taxon>
        <taxon>fabids</taxon>
        <taxon>Fabales</taxon>
        <taxon>Fabaceae</taxon>
        <taxon>Papilionoideae</taxon>
        <taxon>50 kb inversion clade</taxon>
        <taxon>NPAAA clade</taxon>
        <taxon>indigoferoid/millettioid clade</taxon>
        <taxon>Phaseoleae</taxon>
        <taxon>Mucuna</taxon>
    </lineage>
</organism>
<dbReference type="AlphaFoldDB" id="A0A371E634"/>
<dbReference type="Pfam" id="PF13920">
    <property type="entry name" value="zf-C3HC4_3"/>
    <property type="match status" value="1"/>
</dbReference>
<evidence type="ECO:0000256" key="3">
    <source>
        <dbReference type="ARBA" id="ARBA00022833"/>
    </source>
</evidence>
<comment type="caution">
    <text evidence="5">The sequence shown here is derived from an EMBL/GenBank/DDBJ whole genome shotgun (WGS) entry which is preliminary data.</text>
</comment>
<dbReference type="OrthoDB" id="1711136at2759"/>
<evidence type="ECO:0000256" key="2">
    <source>
        <dbReference type="ARBA" id="ARBA00022771"/>
    </source>
</evidence>
<dbReference type="Gene3D" id="3.30.40.10">
    <property type="entry name" value="Zinc/RING finger domain, C3HC4 (zinc finger)"/>
    <property type="match status" value="1"/>
</dbReference>
<dbReference type="PANTHER" id="PTHR42647">
    <property type="entry name" value="SBP (S-RIBONUCLEASE BINDING PROTEIN) FAMILY PROTEIN"/>
    <property type="match status" value="1"/>
</dbReference>
<feature type="coiled-coil region" evidence="4">
    <location>
        <begin position="160"/>
        <end position="194"/>
    </location>
</feature>
<evidence type="ECO:0000256" key="1">
    <source>
        <dbReference type="ARBA" id="ARBA00022723"/>
    </source>
</evidence>
<sequence length="288" mass="33049">MAIEAQLYPNNAAFSISGSKNLMVDNIQSCVNYQLYSPQPGEQQCLQQPHHTRQMNQNMSLVDPRFSNSHVHHNAFKYNHNNHPLAAYVQALAELEQQNKFDDYITSQNEKLRIFLQEQRKQQVGELLKRAESNAACLLRQKDEEIAHARKKSSELNEFLRRLEVENQSWRRVAEEKEAMVVSLHNSLEEMKERALYQGTAEDAESCCDDNIGNTATEGESRLCRGGVGEVEQIRKRTMNCKCCKSQKSCFMFLPCRHLCSCKTCEPFLQLCPVCNMPKKSSIETLIV</sequence>
<dbReference type="PANTHER" id="PTHR42647:SF6">
    <property type="entry name" value="RING-TYPE DOMAIN-CONTAINING PROTEIN"/>
    <property type="match status" value="1"/>
</dbReference>
<gene>
    <name evidence="5" type="primary">BRG3</name>
    <name evidence="5" type="ORF">CR513_60266</name>
</gene>
<dbReference type="InterPro" id="IPR013083">
    <property type="entry name" value="Znf_RING/FYVE/PHD"/>
</dbReference>
<keyword evidence="4" id="KW-0175">Coiled coil</keyword>
<name>A0A371E634_MUCPR</name>
<dbReference type="Proteomes" id="UP000257109">
    <property type="component" value="Unassembled WGS sequence"/>
</dbReference>
<keyword evidence="1" id="KW-0479">Metal-binding</keyword>
<dbReference type="GO" id="GO:0004842">
    <property type="term" value="F:ubiquitin-protein transferase activity"/>
    <property type="evidence" value="ECO:0007669"/>
    <property type="project" value="TreeGrafter"/>
</dbReference>
<protein>
    <submittedName>
        <fullName evidence="5">BOI-related E3 ubiquitin-protein ligase 3</fullName>
    </submittedName>
</protein>
<dbReference type="GO" id="GO:0008270">
    <property type="term" value="F:zinc ion binding"/>
    <property type="evidence" value="ECO:0007669"/>
    <property type="project" value="UniProtKB-KW"/>
</dbReference>
<dbReference type="EMBL" id="QJKJ01016106">
    <property type="protein sequence ID" value="RDX61501.1"/>
    <property type="molecule type" value="Genomic_DNA"/>
</dbReference>
<proteinExistence type="predicted"/>
<feature type="non-terminal residue" evidence="5">
    <location>
        <position position="288"/>
    </location>
</feature>
<evidence type="ECO:0000313" key="5">
    <source>
        <dbReference type="EMBL" id="RDX61501.1"/>
    </source>
</evidence>
<evidence type="ECO:0000256" key="4">
    <source>
        <dbReference type="SAM" id="Coils"/>
    </source>
</evidence>
<keyword evidence="6" id="KW-1185">Reference proteome</keyword>
<dbReference type="PIRSF" id="PIRSF036836">
    <property type="entry name" value="RNase_bind_SBP1"/>
    <property type="match status" value="1"/>
</dbReference>
<keyword evidence="2" id="KW-0863">Zinc-finger</keyword>